<feature type="compositionally biased region" description="Low complexity" evidence="1">
    <location>
        <begin position="96"/>
        <end position="121"/>
    </location>
</feature>
<sequence>MIIPPDPEKDPRLFRGSTTSLVTVPEDQLVDVETLEHAPAHPGNAYSINPAAPVAYPYGGPFGDAFTVPFDPVPPYSARRELDPVEHAAYGAPPLGRTFSRASRGSTSTSASGSSTESNATPTRRRFTPLRSGSRTVSTPASSDTLLAARGTKLWEGSATRGPARRWLGIPIPPRSIIPISPEAKGLWHKYRRLWIAMFVCLAIGIVLAVGLAAGLVLSNQKGPSHGGKGDAWRNNRKGQNTTYPTTPDLSISYHEDRDGPFPEDGEATQCNQFTPLNQSSALTQLAVNSPHFAHYISTYSFPLSAHVDGMAALSHNLYVLARGLAATGTVEIVGSNAPSGVIHGGEEGVVKIDVLARYQADQELAHVARVCHLQREDGSSGVGIFTPVETDGGAEGPFLLNPMYTPAFHVVIRMPPSLLATKNDTVGYLPGLSLELAQMGTRIGNLQQVALIGDLRIHAGSRGGGVVVDYASCKTCTIVGAENTVQGTFNVTENLAINSTSGTILANVILSDPERPGDDSATITSMIPMPHSARRRSLNPLAERAFVDKIVEPTSAKYPGMKNLDASEDGPDHVINTTFCTNEGFIFVAYLHHPPSTALRAWVSSESGMVDVSMHPNYVGPFALENMWGAIRLPPVQVPKVPDPIHQGRSRIVIQGPVDLNSTTFFGGLNVTDEITAPNSVTGAAAWAWVEKGHPSVSEVQNGFEGRGSALVAVATLGDLQVTFDGT</sequence>
<accession>A0A0J0XEB6</accession>
<dbReference type="GeneID" id="28984920"/>
<dbReference type="RefSeq" id="XP_018275883.1">
    <property type="nucleotide sequence ID" value="XM_018424317.1"/>
</dbReference>
<keyword evidence="2" id="KW-0472">Membrane</keyword>
<feature type="compositionally biased region" description="Polar residues" evidence="1">
    <location>
        <begin position="238"/>
        <end position="250"/>
    </location>
</feature>
<keyword evidence="4" id="KW-1185">Reference proteome</keyword>
<evidence type="ECO:0000256" key="1">
    <source>
        <dbReference type="SAM" id="MobiDB-lite"/>
    </source>
</evidence>
<proteinExistence type="predicted"/>
<dbReference type="STRING" id="879819.A0A0J0XEB6"/>
<dbReference type="EMBL" id="KQ087260">
    <property type="protein sequence ID" value="KLT39392.1"/>
    <property type="molecule type" value="Genomic_DNA"/>
</dbReference>
<protein>
    <submittedName>
        <fullName evidence="3">Uncharacterized protein</fullName>
    </submittedName>
</protein>
<dbReference type="AlphaFoldDB" id="A0A0J0XEB6"/>
<feature type="region of interest" description="Disordered" evidence="1">
    <location>
        <begin position="89"/>
        <end position="143"/>
    </location>
</feature>
<keyword evidence="2" id="KW-0812">Transmembrane</keyword>
<reference evidence="3 4" key="1">
    <citation type="submission" date="2015-03" db="EMBL/GenBank/DDBJ databases">
        <title>Genomics and transcriptomics of the oil-accumulating basidiomycete yeast T. oleaginosus allow insights into substrate utilization and the diverse evolutionary trajectories of mating systems in fungi.</title>
        <authorList>
            <consortium name="DOE Joint Genome Institute"/>
            <person name="Kourist R."/>
            <person name="Kracht O."/>
            <person name="Bracharz F."/>
            <person name="Lipzen A."/>
            <person name="Nolan M."/>
            <person name="Ohm R."/>
            <person name="Grigoriev I."/>
            <person name="Sun S."/>
            <person name="Heitman J."/>
            <person name="Bruck T."/>
            <person name="Nowrousian M."/>
        </authorList>
    </citation>
    <scope>NUCLEOTIDE SEQUENCE [LARGE SCALE GENOMIC DNA]</scope>
    <source>
        <strain evidence="3 4">IBC0246</strain>
    </source>
</reference>
<dbReference type="OrthoDB" id="5570013at2759"/>
<evidence type="ECO:0000313" key="4">
    <source>
        <dbReference type="Proteomes" id="UP000053611"/>
    </source>
</evidence>
<evidence type="ECO:0000256" key="2">
    <source>
        <dbReference type="SAM" id="Phobius"/>
    </source>
</evidence>
<feature type="compositionally biased region" description="Polar residues" evidence="1">
    <location>
        <begin position="131"/>
        <end position="143"/>
    </location>
</feature>
<gene>
    <name evidence="3" type="ORF">CC85DRAFT_288584</name>
</gene>
<name>A0A0J0XEB6_9TREE</name>
<evidence type="ECO:0000313" key="3">
    <source>
        <dbReference type="EMBL" id="KLT39392.1"/>
    </source>
</evidence>
<feature type="transmembrane region" description="Helical" evidence="2">
    <location>
        <begin position="194"/>
        <end position="218"/>
    </location>
</feature>
<organism evidence="3 4">
    <name type="scientific">Cutaneotrichosporon oleaginosum</name>
    <dbReference type="NCBI Taxonomy" id="879819"/>
    <lineage>
        <taxon>Eukaryota</taxon>
        <taxon>Fungi</taxon>
        <taxon>Dikarya</taxon>
        <taxon>Basidiomycota</taxon>
        <taxon>Agaricomycotina</taxon>
        <taxon>Tremellomycetes</taxon>
        <taxon>Trichosporonales</taxon>
        <taxon>Trichosporonaceae</taxon>
        <taxon>Cutaneotrichosporon</taxon>
    </lineage>
</organism>
<keyword evidence="2" id="KW-1133">Transmembrane helix</keyword>
<dbReference type="Proteomes" id="UP000053611">
    <property type="component" value="Unassembled WGS sequence"/>
</dbReference>
<feature type="region of interest" description="Disordered" evidence="1">
    <location>
        <begin position="220"/>
        <end position="252"/>
    </location>
</feature>